<evidence type="ECO:0000313" key="7">
    <source>
        <dbReference type="EMBL" id="QNM10909.1"/>
    </source>
</evidence>
<gene>
    <name evidence="7" type="ORF">H9Q80_11530</name>
</gene>
<feature type="domain" description="PRD" evidence="6">
    <location>
        <begin position="282"/>
        <end position="388"/>
    </location>
</feature>
<feature type="domain" description="PRD" evidence="6">
    <location>
        <begin position="163"/>
        <end position="272"/>
    </location>
</feature>
<keyword evidence="3" id="KW-0010">Activator</keyword>
<accession>A0A7G9GJC7</accession>
<evidence type="ECO:0000256" key="1">
    <source>
        <dbReference type="ARBA" id="ARBA00022737"/>
    </source>
</evidence>
<dbReference type="Gene3D" id="3.40.930.10">
    <property type="entry name" value="Mannitol-specific EII, Chain A"/>
    <property type="match status" value="1"/>
</dbReference>
<dbReference type="InterPro" id="IPR036634">
    <property type="entry name" value="PRD_sf"/>
</dbReference>
<dbReference type="InterPro" id="IPR002178">
    <property type="entry name" value="PTS_EIIA_type-2_dom"/>
</dbReference>
<dbReference type="EMBL" id="CP060636">
    <property type="protein sequence ID" value="QNM10909.1"/>
    <property type="molecule type" value="Genomic_DNA"/>
</dbReference>
<dbReference type="SUPFAM" id="SSF63520">
    <property type="entry name" value="PTS-regulatory domain, PRD"/>
    <property type="match status" value="2"/>
</dbReference>
<keyword evidence="7" id="KW-0762">Sugar transport</keyword>
<dbReference type="InterPro" id="IPR016152">
    <property type="entry name" value="PTrfase/Anion_transptr"/>
</dbReference>
<evidence type="ECO:0000256" key="3">
    <source>
        <dbReference type="ARBA" id="ARBA00023159"/>
    </source>
</evidence>
<dbReference type="GO" id="GO:0006355">
    <property type="term" value="P:regulation of DNA-templated transcription"/>
    <property type="evidence" value="ECO:0007669"/>
    <property type="project" value="InterPro"/>
</dbReference>
<dbReference type="Gene3D" id="1.10.1790.10">
    <property type="entry name" value="PRD domain"/>
    <property type="match status" value="2"/>
</dbReference>
<feature type="domain" description="PTS EIIA type-2" evidence="5">
    <location>
        <begin position="489"/>
        <end position="618"/>
    </location>
</feature>
<sequence length="618" mass="72899">MDNKQKLVHILCERKEAVSSKELVKVLNVSDRMIRKYVKQINCESKPFIISGKEGYQLIKYPAYIFDSHIDQQSTRLAYILTAITDETNEIDISSLADELNVSIATIEQDIKQIKNLCKNTDLQLTRYQNVFKLKGKESEKRKLYKKILIQDQTQYIFDSQYYQQFFSLTDLDNIRKIIEKNLNMSNLKMNEFSMLNLSMHIGISVERISMNNLLSENVILHSEKKFDDHMRVFAHHLIKDISQQYHIELNEDEYAELEFAILSRVVPNEFLQDQVVRVDKYVQPQSVEFVRQLVDKISRLYHIDFYNELFIAQFALHIEKLTIRLKTNTLQENPLCQTIKEEYPTLFDIAVFIANEIHKEYHVELNQGELAFLVLHLGNAANDIINTAPMIDYHAALLFPMYYDAEKKLISYILKHSREHLNIECYHDIKDVKLDQFDFILSVYPLHLDVKIPVLQIHPLPHEGDIDKIDDVCRTLRDYKAYEVIEKAFQGFDEIFYKQEIYMDNEYDFIHAICEPLKESQIIHEQFIEEVLERERLSSTYIRNGIAIPHSSGIRALKNFVVVIKNQKPILWGSHKVSYIILFGMTSKSKFLNTFDIFIQYQKQLITYINLQYNKSL</sequence>
<organism evidence="7 8">
    <name type="scientific">[Eubacterium] hominis</name>
    <dbReference type="NCBI Taxonomy" id="2764325"/>
    <lineage>
        <taxon>Bacteria</taxon>
        <taxon>Bacillati</taxon>
        <taxon>Bacillota</taxon>
        <taxon>Erysipelotrichia</taxon>
        <taxon>Erysipelotrichales</taxon>
        <taxon>Erysipelotrichaceae</taxon>
        <taxon>Amedibacillus</taxon>
    </lineage>
</organism>
<keyword evidence="4" id="KW-0804">Transcription</keyword>
<keyword evidence="7" id="KW-0813">Transport</keyword>
<dbReference type="InterPro" id="IPR007737">
    <property type="entry name" value="Mga_HTH"/>
</dbReference>
<dbReference type="InterPro" id="IPR036388">
    <property type="entry name" value="WH-like_DNA-bd_sf"/>
</dbReference>
<dbReference type="PANTHER" id="PTHR30185:SF12">
    <property type="entry name" value="TRANSCRIPTIONAL REGULATOR MANR"/>
    <property type="match status" value="1"/>
</dbReference>
<dbReference type="PROSITE" id="PS51372">
    <property type="entry name" value="PRD_2"/>
    <property type="match status" value="2"/>
</dbReference>
<protein>
    <submittedName>
        <fullName evidence="7">PTS sugar transporter subunit IIA</fullName>
    </submittedName>
</protein>
<dbReference type="SUPFAM" id="SSF55804">
    <property type="entry name" value="Phoshotransferase/anion transport protein"/>
    <property type="match status" value="1"/>
</dbReference>
<name>A0A7G9GJC7_9FIRM</name>
<dbReference type="InterPro" id="IPR011608">
    <property type="entry name" value="PRD"/>
</dbReference>
<dbReference type="Pfam" id="PF05043">
    <property type="entry name" value="Mga"/>
    <property type="match status" value="1"/>
</dbReference>
<evidence type="ECO:0000313" key="8">
    <source>
        <dbReference type="Proteomes" id="UP000515856"/>
    </source>
</evidence>
<evidence type="ECO:0000256" key="4">
    <source>
        <dbReference type="ARBA" id="ARBA00023163"/>
    </source>
</evidence>
<dbReference type="PANTHER" id="PTHR30185">
    <property type="entry name" value="CRYPTIC BETA-GLUCOSIDE BGL OPERON ANTITERMINATOR"/>
    <property type="match status" value="1"/>
</dbReference>
<evidence type="ECO:0000256" key="2">
    <source>
        <dbReference type="ARBA" id="ARBA00023015"/>
    </source>
</evidence>
<dbReference type="PROSITE" id="PS51094">
    <property type="entry name" value="PTS_EIIA_TYPE_2"/>
    <property type="match status" value="1"/>
</dbReference>
<dbReference type="Pfam" id="PF00359">
    <property type="entry name" value="PTS_EIIA_2"/>
    <property type="match status" value="1"/>
</dbReference>
<evidence type="ECO:0000259" key="6">
    <source>
        <dbReference type="PROSITE" id="PS51372"/>
    </source>
</evidence>
<reference evidence="7 8" key="1">
    <citation type="submission" date="2020-08" db="EMBL/GenBank/DDBJ databases">
        <authorList>
            <person name="Liu C."/>
            <person name="Sun Q."/>
        </authorList>
    </citation>
    <scope>NUCLEOTIDE SEQUENCE [LARGE SCALE GENOMIC DNA]</scope>
    <source>
        <strain evidence="7 8">NSJ-61</strain>
    </source>
</reference>
<dbReference type="Gene3D" id="1.10.10.10">
    <property type="entry name" value="Winged helix-like DNA-binding domain superfamily/Winged helix DNA-binding domain"/>
    <property type="match status" value="2"/>
</dbReference>
<dbReference type="Gene3D" id="3.40.50.2300">
    <property type="match status" value="1"/>
</dbReference>
<dbReference type="Pfam" id="PF08279">
    <property type="entry name" value="HTH_11"/>
    <property type="match status" value="1"/>
</dbReference>
<keyword evidence="2" id="KW-0805">Transcription regulation</keyword>
<keyword evidence="1" id="KW-0677">Repeat</keyword>
<dbReference type="Proteomes" id="UP000515856">
    <property type="component" value="Chromosome"/>
</dbReference>
<dbReference type="RefSeq" id="WP_158552215.1">
    <property type="nucleotide sequence ID" value="NZ_CP060636.1"/>
</dbReference>
<evidence type="ECO:0000259" key="5">
    <source>
        <dbReference type="PROSITE" id="PS51094"/>
    </source>
</evidence>
<dbReference type="Pfam" id="PF00874">
    <property type="entry name" value="PRD"/>
    <property type="match status" value="2"/>
</dbReference>
<dbReference type="InterPro" id="IPR013196">
    <property type="entry name" value="HTH_11"/>
</dbReference>
<keyword evidence="8" id="KW-1185">Reference proteome</keyword>
<dbReference type="InterPro" id="IPR050661">
    <property type="entry name" value="BglG_antiterminators"/>
</dbReference>
<dbReference type="KEGG" id="ehn:H9Q80_11530"/>
<dbReference type="AlphaFoldDB" id="A0A7G9GJC7"/>
<proteinExistence type="predicted"/>